<feature type="short sequence motif" description="'KMSKS' region" evidence="13">
    <location>
        <begin position="267"/>
        <end position="271"/>
    </location>
</feature>
<dbReference type="CDD" id="cd00672">
    <property type="entry name" value="CysRS_core"/>
    <property type="match status" value="1"/>
</dbReference>
<sequence length="477" mass="53677">MAIMVYNTMTKRKEEFVPREPGKVSIYVCGVTPYNYAHIGNARPPVVWDCIRRFLRYRGYEVILVQNFTDVDDKIIQHGHLTGEDPLALAARFAQIYLEDMAALGVEPATYYPKVSGHIPEIITMVQGLIEKGYAYQLDGDVYFSVDAFPEYGKLSARPLDEMLVGARVEADERKRNPMDFALWKAAKEGEPAWDSPWGPGRPGWHIECSAMSLKYLGSGFDFHGGGTDLVFPHHENEIAQAEAYCGTKPFVRYWLHTAFITMRGDKMSKSLGNVVTIREACARFSPKVIRFWLLGTHYRNPLSYGEEELTAAANGLSRLETARENWRHLLSTPVQSGEDEASPAVAGLVAQVRERFIAAMEDDFNTAFALGILYELVREVNKWAFSEDFVLTASCQKVLKEALSLLEELGGVLGIWFAEEPAATGLSDEEINALVEQRQKARQNRDFKTADQIRDTLKAAGIVVEDTPHGVRWRRV</sequence>
<dbReference type="InterPro" id="IPR015273">
    <property type="entry name" value="Cys-tRNA-synt_Ia_DALR"/>
</dbReference>
<name>A0A8J6I072_9FIRM</name>
<dbReference type="InterPro" id="IPR024909">
    <property type="entry name" value="Cys-tRNA/MSH_ligase"/>
</dbReference>
<feature type="domain" description="Cysteinyl-tRNA synthetase class Ia DALR" evidence="14">
    <location>
        <begin position="356"/>
        <end position="426"/>
    </location>
</feature>
<evidence type="ECO:0000259" key="14">
    <source>
        <dbReference type="SMART" id="SM00840"/>
    </source>
</evidence>
<evidence type="ECO:0000256" key="4">
    <source>
        <dbReference type="ARBA" id="ARBA00022490"/>
    </source>
</evidence>
<feature type="binding site" evidence="13">
    <location>
        <position position="29"/>
    </location>
    <ligand>
        <name>Zn(2+)</name>
        <dbReference type="ChEBI" id="CHEBI:29105"/>
    </ligand>
</feature>
<dbReference type="FunFam" id="3.40.50.620:FF:000009">
    <property type="entry name" value="Cysteine--tRNA ligase"/>
    <property type="match status" value="1"/>
</dbReference>
<reference evidence="15" key="1">
    <citation type="submission" date="2020-06" db="EMBL/GenBank/DDBJ databases">
        <title>Novel chitinolytic bacterium.</title>
        <authorList>
            <person name="Ungkulpasvich U."/>
            <person name="Kosugi A."/>
            <person name="Uke A."/>
        </authorList>
    </citation>
    <scope>NUCLEOTIDE SEQUENCE</scope>
    <source>
        <strain evidence="15">UUS1-1</strain>
    </source>
</reference>
<dbReference type="GO" id="GO:0008270">
    <property type="term" value="F:zinc ion binding"/>
    <property type="evidence" value="ECO:0007669"/>
    <property type="project" value="UniProtKB-UniRule"/>
</dbReference>
<keyword evidence="4 13" id="KW-0963">Cytoplasm</keyword>
<dbReference type="InterPro" id="IPR056411">
    <property type="entry name" value="CysS_C"/>
</dbReference>
<dbReference type="PANTHER" id="PTHR10890:SF3">
    <property type="entry name" value="CYSTEINE--TRNA LIGASE, CYTOPLASMIC"/>
    <property type="match status" value="1"/>
</dbReference>
<comment type="subcellular location">
    <subcellularLocation>
        <location evidence="1 13">Cytoplasm</location>
    </subcellularLocation>
</comment>
<evidence type="ECO:0000256" key="6">
    <source>
        <dbReference type="ARBA" id="ARBA00022723"/>
    </source>
</evidence>
<keyword evidence="11 13" id="KW-0030">Aminoacyl-tRNA synthetase</keyword>
<dbReference type="Pfam" id="PF23493">
    <property type="entry name" value="CysS_C"/>
    <property type="match status" value="1"/>
</dbReference>
<feature type="binding site" evidence="13">
    <location>
        <position position="209"/>
    </location>
    <ligand>
        <name>Zn(2+)</name>
        <dbReference type="ChEBI" id="CHEBI:29105"/>
    </ligand>
</feature>
<keyword evidence="6 13" id="KW-0479">Metal-binding</keyword>
<evidence type="ECO:0000256" key="1">
    <source>
        <dbReference type="ARBA" id="ARBA00004496"/>
    </source>
</evidence>
<evidence type="ECO:0000313" key="16">
    <source>
        <dbReference type="Proteomes" id="UP000657177"/>
    </source>
</evidence>
<comment type="caution">
    <text evidence="15">The sequence shown here is derived from an EMBL/GenBank/DDBJ whole genome shotgun (WGS) entry which is preliminary data.</text>
</comment>
<evidence type="ECO:0000256" key="2">
    <source>
        <dbReference type="ARBA" id="ARBA00005594"/>
    </source>
</evidence>
<evidence type="ECO:0000256" key="11">
    <source>
        <dbReference type="ARBA" id="ARBA00023146"/>
    </source>
</evidence>
<feature type="binding site" evidence="13">
    <location>
        <position position="234"/>
    </location>
    <ligand>
        <name>Zn(2+)</name>
        <dbReference type="ChEBI" id="CHEBI:29105"/>
    </ligand>
</feature>
<comment type="catalytic activity">
    <reaction evidence="12 13">
        <text>tRNA(Cys) + L-cysteine + ATP = L-cysteinyl-tRNA(Cys) + AMP + diphosphate</text>
        <dbReference type="Rhea" id="RHEA:17773"/>
        <dbReference type="Rhea" id="RHEA-COMP:9661"/>
        <dbReference type="Rhea" id="RHEA-COMP:9679"/>
        <dbReference type="ChEBI" id="CHEBI:30616"/>
        <dbReference type="ChEBI" id="CHEBI:33019"/>
        <dbReference type="ChEBI" id="CHEBI:35235"/>
        <dbReference type="ChEBI" id="CHEBI:78442"/>
        <dbReference type="ChEBI" id="CHEBI:78517"/>
        <dbReference type="ChEBI" id="CHEBI:456215"/>
        <dbReference type="EC" id="6.1.1.16"/>
    </reaction>
</comment>
<feature type="short sequence motif" description="'HIGH' region" evidence="13">
    <location>
        <begin position="31"/>
        <end position="41"/>
    </location>
</feature>
<dbReference type="PRINTS" id="PR00983">
    <property type="entry name" value="TRNASYNTHCYS"/>
</dbReference>
<dbReference type="InterPro" id="IPR032678">
    <property type="entry name" value="tRNA-synt_1_cat_dom"/>
</dbReference>
<evidence type="ECO:0000256" key="7">
    <source>
        <dbReference type="ARBA" id="ARBA00022741"/>
    </source>
</evidence>
<comment type="cofactor">
    <cofactor evidence="13">
        <name>Zn(2+)</name>
        <dbReference type="ChEBI" id="CHEBI:29105"/>
    </cofactor>
    <text evidence="13">Binds 1 zinc ion per subunit.</text>
</comment>
<evidence type="ECO:0000256" key="10">
    <source>
        <dbReference type="ARBA" id="ARBA00022917"/>
    </source>
</evidence>
<dbReference type="InterPro" id="IPR015803">
    <property type="entry name" value="Cys-tRNA-ligase"/>
</dbReference>
<keyword evidence="5 13" id="KW-0436">Ligase</keyword>
<dbReference type="InterPro" id="IPR009080">
    <property type="entry name" value="tRNAsynth_Ia_anticodon-bd"/>
</dbReference>
<dbReference type="Pfam" id="PF09190">
    <property type="entry name" value="DALR_2"/>
    <property type="match status" value="1"/>
</dbReference>
<dbReference type="SUPFAM" id="SSF52374">
    <property type="entry name" value="Nucleotidylyl transferase"/>
    <property type="match status" value="1"/>
</dbReference>
<dbReference type="HAMAP" id="MF_00041">
    <property type="entry name" value="Cys_tRNA_synth"/>
    <property type="match status" value="1"/>
</dbReference>
<evidence type="ECO:0000256" key="12">
    <source>
        <dbReference type="ARBA" id="ARBA00047398"/>
    </source>
</evidence>
<dbReference type="InterPro" id="IPR014729">
    <property type="entry name" value="Rossmann-like_a/b/a_fold"/>
</dbReference>
<keyword evidence="8 13" id="KW-0862">Zinc</keyword>
<dbReference type="AlphaFoldDB" id="A0A8J6I072"/>
<dbReference type="PANTHER" id="PTHR10890">
    <property type="entry name" value="CYSTEINYL-TRNA SYNTHETASE"/>
    <property type="match status" value="1"/>
</dbReference>
<dbReference type="Proteomes" id="UP000657177">
    <property type="component" value="Unassembled WGS sequence"/>
</dbReference>
<evidence type="ECO:0000256" key="8">
    <source>
        <dbReference type="ARBA" id="ARBA00022833"/>
    </source>
</evidence>
<comment type="subunit">
    <text evidence="3 13">Monomer.</text>
</comment>
<evidence type="ECO:0000256" key="13">
    <source>
        <dbReference type="HAMAP-Rule" id="MF_00041"/>
    </source>
</evidence>
<feature type="binding site" evidence="13">
    <location>
        <position position="270"/>
    </location>
    <ligand>
        <name>ATP</name>
        <dbReference type="ChEBI" id="CHEBI:30616"/>
    </ligand>
</feature>
<keyword evidence="16" id="KW-1185">Reference proteome</keyword>
<dbReference type="GO" id="GO:0004817">
    <property type="term" value="F:cysteine-tRNA ligase activity"/>
    <property type="evidence" value="ECO:0007669"/>
    <property type="project" value="UniProtKB-UniRule"/>
</dbReference>
<organism evidence="15 16">
    <name type="scientific">Capillibacterium thermochitinicola</name>
    <dbReference type="NCBI Taxonomy" id="2699427"/>
    <lineage>
        <taxon>Bacteria</taxon>
        <taxon>Bacillati</taxon>
        <taxon>Bacillota</taxon>
        <taxon>Capillibacterium</taxon>
    </lineage>
</organism>
<evidence type="ECO:0000256" key="3">
    <source>
        <dbReference type="ARBA" id="ARBA00011245"/>
    </source>
</evidence>
<dbReference type="NCBIfam" id="TIGR00435">
    <property type="entry name" value="cysS"/>
    <property type="match status" value="1"/>
</dbReference>
<dbReference type="GO" id="GO:0006423">
    <property type="term" value="P:cysteinyl-tRNA aminoacylation"/>
    <property type="evidence" value="ECO:0007669"/>
    <property type="project" value="UniProtKB-UniRule"/>
</dbReference>
<dbReference type="Gene3D" id="3.40.50.620">
    <property type="entry name" value="HUPs"/>
    <property type="match status" value="1"/>
</dbReference>
<evidence type="ECO:0000256" key="9">
    <source>
        <dbReference type="ARBA" id="ARBA00022840"/>
    </source>
</evidence>
<keyword evidence="9 13" id="KW-0067">ATP-binding</keyword>
<dbReference type="Gene3D" id="1.20.120.1910">
    <property type="entry name" value="Cysteine-tRNA ligase, C-terminal anti-codon recognition domain"/>
    <property type="match status" value="1"/>
</dbReference>
<gene>
    <name evidence="13" type="primary">cysS</name>
    <name evidence="15" type="ORF">G5B42_02085</name>
</gene>
<dbReference type="EC" id="6.1.1.16" evidence="13"/>
<keyword evidence="7 13" id="KW-0547">Nucleotide-binding</keyword>
<dbReference type="Pfam" id="PF01406">
    <property type="entry name" value="tRNA-synt_1e"/>
    <property type="match status" value="1"/>
</dbReference>
<dbReference type="SUPFAM" id="SSF47323">
    <property type="entry name" value="Anticodon-binding domain of a subclass of class I aminoacyl-tRNA synthetases"/>
    <property type="match status" value="1"/>
</dbReference>
<dbReference type="RefSeq" id="WP_181338790.1">
    <property type="nucleotide sequence ID" value="NZ_JAAKDE010000003.1"/>
</dbReference>
<accession>A0A8J6I072</accession>
<dbReference type="SMART" id="SM00840">
    <property type="entry name" value="DALR_2"/>
    <property type="match status" value="1"/>
</dbReference>
<feature type="binding site" evidence="13">
    <location>
        <position position="238"/>
    </location>
    <ligand>
        <name>Zn(2+)</name>
        <dbReference type="ChEBI" id="CHEBI:29105"/>
    </ligand>
</feature>
<dbReference type="GO" id="GO:0005524">
    <property type="term" value="F:ATP binding"/>
    <property type="evidence" value="ECO:0007669"/>
    <property type="project" value="UniProtKB-UniRule"/>
</dbReference>
<evidence type="ECO:0000256" key="5">
    <source>
        <dbReference type="ARBA" id="ARBA00022598"/>
    </source>
</evidence>
<comment type="similarity">
    <text evidence="2 13">Belongs to the class-I aminoacyl-tRNA synthetase family.</text>
</comment>
<dbReference type="EMBL" id="JAAKDE010000003">
    <property type="protein sequence ID" value="MBA2132339.1"/>
    <property type="molecule type" value="Genomic_DNA"/>
</dbReference>
<keyword evidence="10 13" id="KW-0648">Protein biosynthesis</keyword>
<evidence type="ECO:0000313" key="15">
    <source>
        <dbReference type="EMBL" id="MBA2132339.1"/>
    </source>
</evidence>
<proteinExistence type="inferred from homology"/>
<protein>
    <recommendedName>
        <fullName evidence="13">Cysteine--tRNA ligase</fullName>
        <ecNumber evidence="13">6.1.1.16</ecNumber>
    </recommendedName>
    <alternativeName>
        <fullName evidence="13">Cysteinyl-tRNA synthetase</fullName>
        <shortName evidence="13">CysRS</shortName>
    </alternativeName>
</protein>
<dbReference type="GO" id="GO:0005829">
    <property type="term" value="C:cytosol"/>
    <property type="evidence" value="ECO:0007669"/>
    <property type="project" value="TreeGrafter"/>
</dbReference>